<evidence type="ECO:0000313" key="4">
    <source>
        <dbReference type="EMBL" id="OGM64697.1"/>
    </source>
</evidence>
<dbReference type="InterPro" id="IPR027417">
    <property type="entry name" value="P-loop_NTPase"/>
</dbReference>
<dbReference type="STRING" id="1802519.A2961_01450"/>
<feature type="DNA-binding region" description="OmpR/PhoB-type" evidence="2">
    <location>
        <begin position="244"/>
        <end position="345"/>
    </location>
</feature>
<name>A0A1F8BKU8_9BACT</name>
<dbReference type="EMBL" id="MGHF01000004">
    <property type="protein sequence ID" value="OGM64697.1"/>
    <property type="molecule type" value="Genomic_DNA"/>
</dbReference>
<dbReference type="InterPro" id="IPR036388">
    <property type="entry name" value="WH-like_DNA-bd_sf"/>
</dbReference>
<dbReference type="GO" id="GO:0006355">
    <property type="term" value="P:regulation of DNA-templated transcription"/>
    <property type="evidence" value="ECO:0007669"/>
    <property type="project" value="InterPro"/>
</dbReference>
<evidence type="ECO:0000256" key="1">
    <source>
        <dbReference type="ARBA" id="ARBA00023125"/>
    </source>
</evidence>
<dbReference type="AlphaFoldDB" id="A0A1F8BKU8"/>
<dbReference type="Gene3D" id="1.10.10.10">
    <property type="entry name" value="Winged helix-like DNA-binding domain superfamily/Winged helix DNA-binding domain"/>
    <property type="match status" value="1"/>
</dbReference>
<dbReference type="InterPro" id="IPR016032">
    <property type="entry name" value="Sig_transdc_resp-reg_C-effctor"/>
</dbReference>
<protein>
    <recommendedName>
        <fullName evidence="3">OmpR/PhoB-type domain-containing protein</fullName>
    </recommendedName>
</protein>
<accession>A0A1F8BKU8</accession>
<reference evidence="4 5" key="1">
    <citation type="journal article" date="2016" name="Nat. Commun.">
        <title>Thousands of microbial genomes shed light on interconnected biogeochemical processes in an aquifer system.</title>
        <authorList>
            <person name="Anantharaman K."/>
            <person name="Brown C.T."/>
            <person name="Hug L.A."/>
            <person name="Sharon I."/>
            <person name="Castelle C.J."/>
            <person name="Probst A.J."/>
            <person name="Thomas B.C."/>
            <person name="Singh A."/>
            <person name="Wilkins M.J."/>
            <person name="Karaoz U."/>
            <person name="Brodie E.L."/>
            <person name="Williams K.H."/>
            <person name="Hubbard S.S."/>
            <person name="Banfield J.F."/>
        </authorList>
    </citation>
    <scope>NUCLEOTIDE SEQUENCE [LARGE SCALE GENOMIC DNA]</scope>
</reference>
<dbReference type="InterPro" id="IPR001867">
    <property type="entry name" value="OmpR/PhoB-type_DNA-bd"/>
</dbReference>
<dbReference type="Pfam" id="PF00486">
    <property type="entry name" value="Trans_reg_C"/>
    <property type="match status" value="1"/>
</dbReference>
<dbReference type="SUPFAM" id="SSF46894">
    <property type="entry name" value="C-terminal effector domain of the bipartite response regulators"/>
    <property type="match status" value="1"/>
</dbReference>
<organism evidence="4 5">
    <name type="scientific">Candidatus Woesebacteria bacterium RIFCSPLOWO2_01_FULL_39_21</name>
    <dbReference type="NCBI Taxonomy" id="1802519"/>
    <lineage>
        <taxon>Bacteria</taxon>
        <taxon>Candidatus Woeseibacteriota</taxon>
    </lineage>
</organism>
<dbReference type="GO" id="GO:0000160">
    <property type="term" value="P:phosphorelay signal transduction system"/>
    <property type="evidence" value="ECO:0007669"/>
    <property type="project" value="InterPro"/>
</dbReference>
<keyword evidence="1 2" id="KW-0238">DNA-binding</keyword>
<dbReference type="SUPFAM" id="SSF52540">
    <property type="entry name" value="P-loop containing nucleoside triphosphate hydrolases"/>
    <property type="match status" value="1"/>
</dbReference>
<dbReference type="PROSITE" id="PS51755">
    <property type="entry name" value="OMPR_PHOB"/>
    <property type="match status" value="1"/>
</dbReference>
<gene>
    <name evidence="4" type="ORF">A2961_01450</name>
</gene>
<dbReference type="GO" id="GO:0003677">
    <property type="term" value="F:DNA binding"/>
    <property type="evidence" value="ECO:0007669"/>
    <property type="project" value="UniProtKB-UniRule"/>
</dbReference>
<evidence type="ECO:0000259" key="3">
    <source>
        <dbReference type="PROSITE" id="PS51755"/>
    </source>
</evidence>
<sequence length="346" mass="40225">MLNTKDPILCTDQEKRVLDLIRSQWKSSEPVVICGMRGMGKDVIYEAFLKEVEANRREYIILDRKIESNEKLDSFLEEIDHISKPTLVILSLSIGSGAFRLFEKLNQQREVKRTKFVCIIFSNITEVYESIKRNVKIVTRCLHILVPLSKKDSIKLLHSFEKRFKYTLDQKAKEEITALSGGHVGIIKAIFMYCKNNSQSQINVKDLLLDQGVIYRLRSISEDVPGNIFNPSNSEFFERFGITKDKHPFSELLVDYLKSIKIGQNESYVSFTPNENLIFKSLTQNINNILSREEISHLLWGELWEQKSSDWAIDQLVHRLRIKIRKNKLLYKIVTNKGIGFTLLHK</sequence>
<evidence type="ECO:0000256" key="2">
    <source>
        <dbReference type="PROSITE-ProRule" id="PRU01091"/>
    </source>
</evidence>
<dbReference type="SMART" id="SM00862">
    <property type="entry name" value="Trans_reg_C"/>
    <property type="match status" value="1"/>
</dbReference>
<proteinExistence type="predicted"/>
<feature type="domain" description="OmpR/PhoB-type" evidence="3">
    <location>
        <begin position="244"/>
        <end position="345"/>
    </location>
</feature>
<evidence type="ECO:0000313" key="5">
    <source>
        <dbReference type="Proteomes" id="UP000177082"/>
    </source>
</evidence>
<comment type="caution">
    <text evidence="4">The sequence shown here is derived from an EMBL/GenBank/DDBJ whole genome shotgun (WGS) entry which is preliminary data.</text>
</comment>
<dbReference type="Proteomes" id="UP000177082">
    <property type="component" value="Unassembled WGS sequence"/>
</dbReference>